<dbReference type="GO" id="GO:0000976">
    <property type="term" value="F:transcription cis-regulatory region binding"/>
    <property type="evidence" value="ECO:0007669"/>
    <property type="project" value="TreeGrafter"/>
</dbReference>
<dbReference type="STRING" id="671072.PL9214520210"/>
<evidence type="ECO:0000259" key="7">
    <source>
        <dbReference type="PROSITE" id="PS50894"/>
    </source>
</evidence>
<dbReference type="GO" id="GO:0006355">
    <property type="term" value="P:regulation of DNA-templated transcription"/>
    <property type="evidence" value="ECO:0007669"/>
    <property type="project" value="InterPro"/>
</dbReference>
<dbReference type="RefSeq" id="WP_072720286.1">
    <property type="nucleotide sequence ID" value="NZ_LN889803.1"/>
</dbReference>
<dbReference type="GO" id="GO:0005829">
    <property type="term" value="C:cytosol"/>
    <property type="evidence" value="ECO:0007669"/>
    <property type="project" value="TreeGrafter"/>
</dbReference>
<dbReference type="SUPFAM" id="SSF52172">
    <property type="entry name" value="CheY-like"/>
    <property type="match status" value="3"/>
</dbReference>
<dbReference type="Pfam" id="PF00486">
    <property type="entry name" value="Trans_reg_C"/>
    <property type="match status" value="1"/>
</dbReference>
<dbReference type="InterPro" id="IPR043128">
    <property type="entry name" value="Rev_trsase/Diguanyl_cyclase"/>
</dbReference>
<dbReference type="CDD" id="cd00383">
    <property type="entry name" value="trans_reg_C"/>
    <property type="match status" value="1"/>
</dbReference>
<evidence type="ECO:0000313" key="9">
    <source>
        <dbReference type="EMBL" id="CUR33671.1"/>
    </source>
</evidence>
<dbReference type="PROSITE" id="PS51755">
    <property type="entry name" value="OMPR_PHOB"/>
    <property type="match status" value="1"/>
</dbReference>
<dbReference type="Gene3D" id="6.10.250.690">
    <property type="match status" value="1"/>
</dbReference>
<dbReference type="SUPFAM" id="SSF55073">
    <property type="entry name" value="Nucleotide cyclase"/>
    <property type="match status" value="1"/>
</dbReference>
<name>A0A1J1LMK3_9CYAN</name>
<evidence type="ECO:0000313" key="10">
    <source>
        <dbReference type="Proteomes" id="UP000184315"/>
    </source>
</evidence>
<feature type="modified residue" description="4-aspartylphosphate" evidence="3">
    <location>
        <position position="562"/>
    </location>
</feature>
<dbReference type="Gene3D" id="3.40.50.2300">
    <property type="match status" value="3"/>
</dbReference>
<dbReference type="InterPro" id="IPR029787">
    <property type="entry name" value="Nucleotide_cyclase"/>
</dbReference>
<dbReference type="CDD" id="cd01949">
    <property type="entry name" value="GGDEF"/>
    <property type="match status" value="1"/>
</dbReference>
<feature type="DNA-binding region" description="OmpR/PhoB-type" evidence="4">
    <location>
        <begin position="131"/>
        <end position="229"/>
    </location>
</feature>
<organism evidence="9 10">
    <name type="scientific">Planktothrix tepida PCC 9214</name>
    <dbReference type="NCBI Taxonomy" id="671072"/>
    <lineage>
        <taxon>Bacteria</taxon>
        <taxon>Bacillati</taxon>
        <taxon>Cyanobacteriota</taxon>
        <taxon>Cyanophyceae</taxon>
        <taxon>Oscillatoriophycideae</taxon>
        <taxon>Oscillatoriales</taxon>
        <taxon>Microcoleaceae</taxon>
        <taxon>Planktothrix</taxon>
    </lineage>
</organism>
<dbReference type="InterPro" id="IPR001867">
    <property type="entry name" value="OmpR/PhoB-type_DNA-bd"/>
</dbReference>
<feature type="modified residue" description="4-aspartylphosphate" evidence="3">
    <location>
        <position position="437"/>
    </location>
</feature>
<dbReference type="Gene3D" id="1.10.10.10">
    <property type="entry name" value="Winged helix-like DNA-binding domain superfamily/Winged helix DNA-binding domain"/>
    <property type="match status" value="1"/>
</dbReference>
<dbReference type="PROSITE" id="PS50894">
    <property type="entry name" value="HPT"/>
    <property type="match status" value="1"/>
</dbReference>
<dbReference type="SMART" id="SM00448">
    <property type="entry name" value="REC"/>
    <property type="match status" value="3"/>
</dbReference>
<dbReference type="InterPro" id="IPR001789">
    <property type="entry name" value="Sig_transdc_resp-reg_receiver"/>
</dbReference>
<evidence type="ECO:0000256" key="2">
    <source>
        <dbReference type="PROSITE-ProRule" id="PRU00110"/>
    </source>
</evidence>
<reference evidence="10" key="1">
    <citation type="submission" date="2015-10" db="EMBL/GenBank/DDBJ databases">
        <authorList>
            <person name="Regsiter A."/>
            <person name="william w."/>
        </authorList>
    </citation>
    <scope>NUCLEOTIDE SEQUENCE [LARGE SCALE GENOMIC DNA]</scope>
</reference>
<keyword evidence="3" id="KW-0597">Phosphoprotein</keyword>
<dbReference type="CDD" id="cd00156">
    <property type="entry name" value="REC"/>
    <property type="match status" value="1"/>
</dbReference>
<dbReference type="EMBL" id="CZDF01000158">
    <property type="protein sequence ID" value="CUR33671.1"/>
    <property type="molecule type" value="Genomic_DNA"/>
</dbReference>
<dbReference type="AlphaFoldDB" id="A0A1J1LMK3"/>
<keyword evidence="10" id="KW-1185">Reference proteome</keyword>
<evidence type="ECO:0000256" key="3">
    <source>
        <dbReference type="PROSITE-ProRule" id="PRU00169"/>
    </source>
</evidence>
<dbReference type="Gene3D" id="1.20.120.160">
    <property type="entry name" value="HPT domain"/>
    <property type="match status" value="1"/>
</dbReference>
<dbReference type="Proteomes" id="UP000184315">
    <property type="component" value="Unassembled WGS sequence"/>
</dbReference>
<dbReference type="InterPro" id="IPR000160">
    <property type="entry name" value="GGDEF_dom"/>
</dbReference>
<feature type="modified residue" description="4-aspartylphosphate" evidence="3">
    <location>
        <position position="51"/>
    </location>
</feature>
<dbReference type="SUPFAM" id="SSF47226">
    <property type="entry name" value="Histidine-containing phosphotransfer domain, HPT domain"/>
    <property type="match status" value="1"/>
</dbReference>
<dbReference type="SMART" id="SM00267">
    <property type="entry name" value="GGDEF"/>
    <property type="match status" value="1"/>
</dbReference>
<evidence type="ECO:0000256" key="1">
    <source>
        <dbReference type="ARBA" id="ARBA00023125"/>
    </source>
</evidence>
<dbReference type="Pfam" id="PF00990">
    <property type="entry name" value="GGDEF"/>
    <property type="match status" value="1"/>
</dbReference>
<dbReference type="PANTHER" id="PTHR48111:SF15">
    <property type="entry name" value="OMPR SUBFAMILY"/>
    <property type="match status" value="1"/>
</dbReference>
<proteinExistence type="predicted"/>
<evidence type="ECO:0000259" key="8">
    <source>
        <dbReference type="PROSITE" id="PS51755"/>
    </source>
</evidence>
<sequence>MKILCVEDDPNLAKLLETLLVQHHYQVDLARDGLIGWNFAETFTYDLILLDIGLPQLDGLQFCQQLRVNSSSPSSRNSDTPILLMTALDTVTNKVMGLDAGADDYIVKPFDLQEFLARMRALLRRHPDSRSPQLTWGELCMNPNSCQVTYQDQPIILTAKEYELLQLFLRNPHQIFSVSRLLDCLWKSDEFPSEGTVRAHIKGLRKKLKEQGSKDIIETLYKLGYRLRLEKQNQTPNKAQKSQKKPEVLKEFPQQLDPSFLTSEMLPELWPVWQESQPLYCDRLSIVQQAIAALYEGRLTPEQQHHAEREIHTLIGSLGCFGLMSASDLSRQIQQILKSGEPLGLAEADQLQTLTTRLRNAIEQTNQHIQHKSDPQPQPQSKTPIRSTLLLVDDDFPLAQIIAIEAVNWGYESHIATDLHQAQQLLTRYQFDSIILDLNFPNSTETGLDFLATVRHQYPNISVVMLTAEPAWMKRIQAARLGSPCFLQKPLTPNQIMQAVSQVLEQKNSLSTRILVVDDNLILLEALESVLEDAGYQVILLNQAEKFWEILEQTAPDLLILDLELSNICALKLTDPIPSPSVTGWDLCEIIRRDPRWNRLPILVLSGYTDPETIQRSFTAGADDVLSKPIGPQELLTRIEIRLQQRQRWKMTELDELTGVSLRRKALQDLTSLLHLAQRQQQPFSLVMLDLDHFKRINDQYGHDIGDQVLSYLGKLLQQSLRQEDVVGRWGGEEFVIGIYGIMKSTGIHRLQEIFEVFSQHQFWAKNGIPFQVTFSGGIAQFPDDGKDIQTLYQAADTALYQAKAQGRSRIVIS</sequence>
<feature type="domain" description="Response regulatory" evidence="5">
    <location>
        <begin position="388"/>
        <end position="504"/>
    </location>
</feature>
<feature type="domain" description="OmpR/PhoB-type" evidence="8">
    <location>
        <begin position="131"/>
        <end position="229"/>
    </location>
</feature>
<feature type="domain" description="HPt" evidence="7">
    <location>
        <begin position="272"/>
        <end position="372"/>
    </location>
</feature>
<dbReference type="GO" id="GO:0032993">
    <property type="term" value="C:protein-DNA complex"/>
    <property type="evidence" value="ECO:0007669"/>
    <property type="project" value="TreeGrafter"/>
</dbReference>
<dbReference type="InterPro" id="IPR039420">
    <property type="entry name" value="WalR-like"/>
</dbReference>
<feature type="domain" description="GGDEF" evidence="6">
    <location>
        <begin position="682"/>
        <end position="814"/>
    </location>
</feature>
<dbReference type="PROSITE" id="PS50110">
    <property type="entry name" value="RESPONSE_REGULATORY"/>
    <property type="match status" value="3"/>
</dbReference>
<protein>
    <submittedName>
        <fullName evidence="9">Response regulator receiver modulated diguanylate cyclase</fullName>
    </submittedName>
</protein>
<evidence type="ECO:0000259" key="6">
    <source>
        <dbReference type="PROSITE" id="PS50887"/>
    </source>
</evidence>
<gene>
    <name evidence="9" type="ORF">PL9214520210</name>
</gene>
<dbReference type="InterPro" id="IPR036388">
    <property type="entry name" value="WH-like_DNA-bd_sf"/>
</dbReference>
<dbReference type="InterPro" id="IPR008207">
    <property type="entry name" value="Sig_transdc_His_kin_Hpt_dom"/>
</dbReference>
<feature type="domain" description="Response regulatory" evidence="5">
    <location>
        <begin position="513"/>
        <end position="643"/>
    </location>
</feature>
<dbReference type="PROSITE" id="PS50887">
    <property type="entry name" value="GGDEF"/>
    <property type="match status" value="1"/>
</dbReference>
<feature type="modified residue" description="Phosphohistidine" evidence="2">
    <location>
        <position position="312"/>
    </location>
</feature>
<dbReference type="CDD" id="cd19935">
    <property type="entry name" value="REC_OmpR_CusR-like"/>
    <property type="match status" value="1"/>
</dbReference>
<dbReference type="NCBIfam" id="TIGR00254">
    <property type="entry name" value="GGDEF"/>
    <property type="match status" value="1"/>
</dbReference>
<keyword evidence="1 4" id="KW-0238">DNA-binding</keyword>
<accession>A0A1J1LMK3</accession>
<dbReference type="InterPro" id="IPR011006">
    <property type="entry name" value="CheY-like_superfamily"/>
</dbReference>
<dbReference type="InterPro" id="IPR036641">
    <property type="entry name" value="HPT_dom_sf"/>
</dbReference>
<dbReference type="PANTHER" id="PTHR48111">
    <property type="entry name" value="REGULATOR OF RPOS"/>
    <property type="match status" value="1"/>
</dbReference>
<feature type="domain" description="Response regulatory" evidence="5">
    <location>
        <begin position="2"/>
        <end position="123"/>
    </location>
</feature>
<dbReference type="SMART" id="SM00862">
    <property type="entry name" value="Trans_reg_C"/>
    <property type="match status" value="1"/>
</dbReference>
<dbReference type="FunFam" id="3.30.70.270:FF:000001">
    <property type="entry name" value="Diguanylate cyclase domain protein"/>
    <property type="match status" value="1"/>
</dbReference>
<dbReference type="Pfam" id="PF01627">
    <property type="entry name" value="Hpt"/>
    <property type="match status" value="1"/>
</dbReference>
<dbReference type="Pfam" id="PF00072">
    <property type="entry name" value="Response_reg"/>
    <property type="match status" value="3"/>
</dbReference>
<evidence type="ECO:0000259" key="5">
    <source>
        <dbReference type="PROSITE" id="PS50110"/>
    </source>
</evidence>
<dbReference type="Gene3D" id="3.30.70.270">
    <property type="match status" value="1"/>
</dbReference>
<evidence type="ECO:0000256" key="4">
    <source>
        <dbReference type="PROSITE-ProRule" id="PRU01091"/>
    </source>
</evidence>
<dbReference type="GO" id="GO:0000156">
    <property type="term" value="F:phosphorelay response regulator activity"/>
    <property type="evidence" value="ECO:0007669"/>
    <property type="project" value="TreeGrafter"/>
</dbReference>